<dbReference type="InterPro" id="IPR052509">
    <property type="entry name" value="Metal_resp_DNA-bind_regulator"/>
</dbReference>
<dbReference type="Gene3D" id="1.10.10.10">
    <property type="entry name" value="Winged helix-like DNA-binding domain superfamily/Winged helix DNA-binding domain"/>
    <property type="match status" value="1"/>
</dbReference>
<evidence type="ECO:0000313" key="2">
    <source>
        <dbReference type="EMBL" id="GIF78279.1"/>
    </source>
</evidence>
<dbReference type="SUPFAM" id="SSF46785">
    <property type="entry name" value="Winged helix' DNA-binding domain"/>
    <property type="match status" value="1"/>
</dbReference>
<sequence length="115" mass="12613">MQEPTFLVLTVLAGPALHGYGIMRAIDEVTQVAGTVRPGTLYAALDRLTQEGLVEVDREDEWAGGRVRRYYCLTPHGADTLRGEAQRRRDLAAAAMRRLATLTDQPKTVPTPLPA</sequence>
<dbReference type="EMBL" id="BONE01000129">
    <property type="protein sequence ID" value="GIF78279.1"/>
    <property type="molecule type" value="Genomic_DNA"/>
</dbReference>
<evidence type="ECO:0000259" key="1">
    <source>
        <dbReference type="Pfam" id="PF03551"/>
    </source>
</evidence>
<dbReference type="InterPro" id="IPR036390">
    <property type="entry name" value="WH_DNA-bd_sf"/>
</dbReference>
<proteinExistence type="predicted"/>
<organism evidence="2 3">
    <name type="scientific">Asanoa siamensis</name>
    <dbReference type="NCBI Taxonomy" id="926357"/>
    <lineage>
        <taxon>Bacteria</taxon>
        <taxon>Bacillati</taxon>
        <taxon>Actinomycetota</taxon>
        <taxon>Actinomycetes</taxon>
        <taxon>Micromonosporales</taxon>
        <taxon>Micromonosporaceae</taxon>
        <taxon>Asanoa</taxon>
    </lineage>
</organism>
<dbReference type="PANTHER" id="PTHR33169:SF13">
    <property type="entry name" value="PADR-FAMILY TRANSCRIPTIONAL REGULATOR"/>
    <property type="match status" value="1"/>
</dbReference>
<gene>
    <name evidence="2" type="ORF">Asi02nite_77970</name>
</gene>
<comment type="caution">
    <text evidence="2">The sequence shown here is derived from an EMBL/GenBank/DDBJ whole genome shotgun (WGS) entry which is preliminary data.</text>
</comment>
<dbReference type="InterPro" id="IPR005149">
    <property type="entry name" value="Tscrpt_reg_PadR_N"/>
</dbReference>
<accession>A0ABQ4D432</accession>
<dbReference type="Proteomes" id="UP000604117">
    <property type="component" value="Unassembled WGS sequence"/>
</dbReference>
<feature type="domain" description="Transcription regulator PadR N-terminal" evidence="1">
    <location>
        <begin position="8"/>
        <end position="82"/>
    </location>
</feature>
<dbReference type="InterPro" id="IPR036388">
    <property type="entry name" value="WH-like_DNA-bd_sf"/>
</dbReference>
<protein>
    <submittedName>
        <fullName evidence="2">PadR family transcriptional regulator</fullName>
    </submittedName>
</protein>
<evidence type="ECO:0000313" key="3">
    <source>
        <dbReference type="Proteomes" id="UP000604117"/>
    </source>
</evidence>
<dbReference type="Pfam" id="PF03551">
    <property type="entry name" value="PadR"/>
    <property type="match status" value="1"/>
</dbReference>
<dbReference type="RefSeq" id="WP_203719108.1">
    <property type="nucleotide sequence ID" value="NZ_BONE01000129.1"/>
</dbReference>
<reference evidence="2 3" key="1">
    <citation type="submission" date="2021-01" db="EMBL/GenBank/DDBJ databases">
        <title>Whole genome shotgun sequence of Asanoa siamensis NBRC 107932.</title>
        <authorList>
            <person name="Komaki H."/>
            <person name="Tamura T."/>
        </authorList>
    </citation>
    <scope>NUCLEOTIDE SEQUENCE [LARGE SCALE GENOMIC DNA]</scope>
    <source>
        <strain evidence="2 3">NBRC 107932</strain>
    </source>
</reference>
<keyword evidence="3" id="KW-1185">Reference proteome</keyword>
<dbReference type="PANTHER" id="PTHR33169">
    <property type="entry name" value="PADR-FAMILY TRANSCRIPTIONAL REGULATOR"/>
    <property type="match status" value="1"/>
</dbReference>
<name>A0ABQ4D432_9ACTN</name>